<dbReference type="GO" id="GO:0016740">
    <property type="term" value="F:transferase activity"/>
    <property type="evidence" value="ECO:0007669"/>
    <property type="project" value="UniProtKB-KW"/>
</dbReference>
<accession>A0ABQ1JS16</accession>
<evidence type="ECO:0000256" key="4">
    <source>
        <dbReference type="SAM" id="Phobius"/>
    </source>
</evidence>
<dbReference type="SUPFAM" id="SSF53448">
    <property type="entry name" value="Nucleotide-diphospho-sugar transferases"/>
    <property type="match status" value="1"/>
</dbReference>
<evidence type="ECO:0000313" key="6">
    <source>
        <dbReference type="EMBL" id="GGB74929.1"/>
    </source>
</evidence>
<dbReference type="PANTHER" id="PTHR43630">
    <property type="entry name" value="POLY-BETA-1,6-N-ACETYL-D-GLUCOSAMINE SYNTHASE"/>
    <property type="match status" value="1"/>
</dbReference>
<dbReference type="InterPro" id="IPR001173">
    <property type="entry name" value="Glyco_trans_2-like"/>
</dbReference>
<evidence type="ECO:0000256" key="1">
    <source>
        <dbReference type="ARBA" id="ARBA00006739"/>
    </source>
</evidence>
<feature type="transmembrane region" description="Helical" evidence="4">
    <location>
        <begin position="285"/>
        <end position="303"/>
    </location>
</feature>
<evidence type="ECO:0000313" key="7">
    <source>
        <dbReference type="Proteomes" id="UP000615760"/>
    </source>
</evidence>
<keyword evidence="4" id="KW-1133">Transmembrane helix</keyword>
<keyword evidence="4" id="KW-0812">Transmembrane</keyword>
<comment type="caution">
    <text evidence="6">The sequence shown here is derived from an EMBL/GenBank/DDBJ whole genome shotgun (WGS) entry which is preliminary data.</text>
</comment>
<dbReference type="PANTHER" id="PTHR43630:SF1">
    <property type="entry name" value="POLY-BETA-1,6-N-ACETYL-D-GLUCOSAMINE SYNTHASE"/>
    <property type="match status" value="1"/>
</dbReference>
<evidence type="ECO:0000259" key="5">
    <source>
        <dbReference type="Pfam" id="PF00535"/>
    </source>
</evidence>
<dbReference type="Gene3D" id="3.90.550.10">
    <property type="entry name" value="Spore Coat Polysaccharide Biosynthesis Protein SpsA, Chain A"/>
    <property type="match status" value="1"/>
</dbReference>
<feature type="transmembrane region" description="Helical" evidence="4">
    <location>
        <begin position="339"/>
        <end position="361"/>
    </location>
</feature>
<name>A0ABQ1JS16_9FLAO</name>
<dbReference type="InterPro" id="IPR029044">
    <property type="entry name" value="Nucleotide-diphossugar_trans"/>
</dbReference>
<proteinExistence type="inferred from homology"/>
<keyword evidence="4" id="KW-0472">Membrane</keyword>
<evidence type="ECO:0000256" key="2">
    <source>
        <dbReference type="ARBA" id="ARBA00022676"/>
    </source>
</evidence>
<comment type="similarity">
    <text evidence="1">Belongs to the glycosyltransferase 2 family.</text>
</comment>
<protein>
    <submittedName>
        <fullName evidence="6">Glycosyl transferase family 2</fullName>
    </submittedName>
</protein>
<dbReference type="EMBL" id="BMJE01000003">
    <property type="protein sequence ID" value="GGB74929.1"/>
    <property type="molecule type" value="Genomic_DNA"/>
</dbReference>
<keyword evidence="3 6" id="KW-0808">Transferase</keyword>
<dbReference type="RefSeq" id="WP_188620511.1">
    <property type="nucleotide sequence ID" value="NZ_BMJE01000003.1"/>
</dbReference>
<reference evidence="7" key="1">
    <citation type="journal article" date="2019" name="Int. J. Syst. Evol. Microbiol.">
        <title>The Global Catalogue of Microorganisms (GCM) 10K type strain sequencing project: providing services to taxonomists for standard genome sequencing and annotation.</title>
        <authorList>
            <consortium name="The Broad Institute Genomics Platform"/>
            <consortium name="The Broad Institute Genome Sequencing Center for Infectious Disease"/>
            <person name="Wu L."/>
            <person name="Ma J."/>
        </authorList>
    </citation>
    <scope>NUCLEOTIDE SEQUENCE [LARGE SCALE GENOMIC DNA]</scope>
    <source>
        <strain evidence="7">CGMCC 1.15461</strain>
    </source>
</reference>
<organism evidence="6 7">
    <name type="scientific">Flavobacterium suaedae</name>
    <dbReference type="NCBI Taxonomy" id="1767027"/>
    <lineage>
        <taxon>Bacteria</taxon>
        <taxon>Pseudomonadati</taxon>
        <taxon>Bacteroidota</taxon>
        <taxon>Flavobacteriia</taxon>
        <taxon>Flavobacteriales</taxon>
        <taxon>Flavobacteriaceae</taxon>
        <taxon>Flavobacterium</taxon>
    </lineage>
</organism>
<feature type="domain" description="Glycosyltransferase 2-like" evidence="5">
    <location>
        <begin position="43"/>
        <end position="184"/>
    </location>
</feature>
<sequence>MLSILFYVFAGVTLVQLVYYLIIFGKFSFAPSQKVKSKRVPVSVIVCAKNEAENVKQLVPLLAEQEYPDFEIVLIDDSSADETLEVFEAFERQYPNIKLVKVENNEAFWANKKYALTLGIKAATKEYLLFTDADCVPSPRHWITNMASQFTQNKTIVLGYGAYNKIKGNFLNKIIRFDALIMATQYFAWAKLGRPYTGEGRNMAYKKEEFFKVNGFISHIDIRLGEDALFINEAANARNIKTCYTPDSFTYCEAKKSFKEWFSQKRRQAVTASHFKFSDKLHLKIFNISQVLFFVLAIILLAFQFNWMFLVPVIALRYLCSWLTLGYSAAKLKEKDTMYWFPVIEIIVTFTKINVFVTNIFSKPVNWKSSPKL</sequence>
<gene>
    <name evidence="6" type="ORF">GCM10007424_13650</name>
</gene>
<dbReference type="Proteomes" id="UP000615760">
    <property type="component" value="Unassembled WGS sequence"/>
</dbReference>
<feature type="transmembrane region" description="Helical" evidence="4">
    <location>
        <begin position="6"/>
        <end position="29"/>
    </location>
</feature>
<dbReference type="Pfam" id="PF00535">
    <property type="entry name" value="Glycos_transf_2"/>
    <property type="match status" value="1"/>
</dbReference>
<evidence type="ECO:0000256" key="3">
    <source>
        <dbReference type="ARBA" id="ARBA00022679"/>
    </source>
</evidence>
<keyword evidence="7" id="KW-1185">Reference proteome</keyword>
<keyword evidence="2" id="KW-0328">Glycosyltransferase</keyword>